<name>A0AAV2IU30_KNICA</name>
<accession>A0AAV2IU30</accession>
<evidence type="ECO:0000313" key="2">
    <source>
        <dbReference type="Proteomes" id="UP001497482"/>
    </source>
</evidence>
<sequence length="261" mass="26896">MGSPSPGAAWWSISSSVLSPSGLSLVSLALPRTLSVPRLSLTSSLLLIYLSISASLLSVSPPLSSLCSTRVSLPLSGSSSRHPRASLVLLSSHSPSSSLHLVAHARPSPRSLSLPLAPPTSLLPVSPLCSSLPRLSSSACSPASRSILAGSLTSNPPSTPSFSPHPLWHHSPLSTSSSSLGLLSLHLSLFSLLSSSTALLSPGPYPLRPPPLSRLLSLDQDHTPARTDFFAFPPGTLAQVSSVHSDPLPSPLSLSSTVTVL</sequence>
<gene>
    <name evidence="1" type="ORF">KC01_LOCUS399</name>
</gene>
<evidence type="ECO:0000313" key="1">
    <source>
        <dbReference type="EMBL" id="CAL1567608.1"/>
    </source>
</evidence>
<keyword evidence="2" id="KW-1185">Reference proteome</keyword>
<dbReference type="AlphaFoldDB" id="A0AAV2IU30"/>
<organism evidence="1 2">
    <name type="scientific">Knipowitschia caucasica</name>
    <name type="common">Caucasian dwarf goby</name>
    <name type="synonym">Pomatoschistus caucasicus</name>
    <dbReference type="NCBI Taxonomy" id="637954"/>
    <lineage>
        <taxon>Eukaryota</taxon>
        <taxon>Metazoa</taxon>
        <taxon>Chordata</taxon>
        <taxon>Craniata</taxon>
        <taxon>Vertebrata</taxon>
        <taxon>Euteleostomi</taxon>
        <taxon>Actinopterygii</taxon>
        <taxon>Neopterygii</taxon>
        <taxon>Teleostei</taxon>
        <taxon>Neoteleostei</taxon>
        <taxon>Acanthomorphata</taxon>
        <taxon>Gobiaria</taxon>
        <taxon>Gobiiformes</taxon>
        <taxon>Gobioidei</taxon>
        <taxon>Gobiidae</taxon>
        <taxon>Gobiinae</taxon>
        <taxon>Knipowitschia</taxon>
    </lineage>
</organism>
<reference evidence="1 2" key="1">
    <citation type="submission" date="2024-04" db="EMBL/GenBank/DDBJ databases">
        <authorList>
            <person name="Waldvogel A.-M."/>
            <person name="Schoenle A."/>
        </authorList>
    </citation>
    <scope>NUCLEOTIDE SEQUENCE [LARGE SCALE GENOMIC DNA]</scope>
</reference>
<proteinExistence type="predicted"/>
<protein>
    <submittedName>
        <fullName evidence="1">Uncharacterized protein</fullName>
    </submittedName>
</protein>
<dbReference type="EMBL" id="OZ035823">
    <property type="protein sequence ID" value="CAL1567608.1"/>
    <property type="molecule type" value="Genomic_DNA"/>
</dbReference>
<dbReference type="Proteomes" id="UP001497482">
    <property type="component" value="Chromosome 1"/>
</dbReference>